<evidence type="ECO:0008006" key="3">
    <source>
        <dbReference type="Google" id="ProtNLM"/>
    </source>
</evidence>
<comment type="caution">
    <text evidence="1">The sequence shown here is derived from an EMBL/GenBank/DDBJ whole genome shotgun (WGS) entry which is preliminary data.</text>
</comment>
<dbReference type="Proteomes" id="UP000466345">
    <property type="component" value="Unassembled WGS sequence"/>
</dbReference>
<protein>
    <recommendedName>
        <fullName evidence="3">Type VI secretion protein</fullName>
    </recommendedName>
</protein>
<dbReference type="RefSeq" id="WP_228390467.1">
    <property type="nucleotide sequence ID" value="NZ_WEGJ01000029.1"/>
</dbReference>
<organism evidence="1 2">
    <name type="scientific">Streptomyces smaragdinus</name>
    <dbReference type="NCBI Taxonomy" id="2585196"/>
    <lineage>
        <taxon>Bacteria</taxon>
        <taxon>Bacillati</taxon>
        <taxon>Actinomycetota</taxon>
        <taxon>Actinomycetes</taxon>
        <taxon>Kitasatosporales</taxon>
        <taxon>Streptomycetaceae</taxon>
        <taxon>Streptomyces</taxon>
    </lineage>
</organism>
<accession>A0A7K0CNV3</accession>
<gene>
    <name evidence="1" type="ORF">SRB5_53170</name>
</gene>
<dbReference type="AlphaFoldDB" id="A0A7K0CNV3"/>
<name>A0A7K0CNV3_9ACTN</name>
<reference evidence="1 2" key="1">
    <citation type="submission" date="2019-10" db="EMBL/GenBank/DDBJ databases">
        <title>Streptomyces smaragdinus sp. nov. and Streptomyces fabii sp. nov., isolated from the gut of fungus growing-termite Macrotermes natalensis.</title>
        <authorList>
            <person name="Schwitalla J."/>
            <person name="Benndorf R."/>
            <person name="Martin K."/>
            <person name="De Beer W."/>
            <person name="Kaster A.-K."/>
            <person name="Vollmers J."/>
            <person name="Poulsen M."/>
            <person name="Beemelmanns C."/>
        </authorList>
    </citation>
    <scope>NUCLEOTIDE SEQUENCE [LARGE SCALE GENOMIC DNA]</scope>
    <source>
        <strain evidence="1 2">RB5</strain>
    </source>
</reference>
<keyword evidence="2" id="KW-1185">Reference proteome</keyword>
<dbReference type="InterPro" id="IPR027417">
    <property type="entry name" value="P-loop_NTPase"/>
</dbReference>
<evidence type="ECO:0000313" key="1">
    <source>
        <dbReference type="EMBL" id="MQY15139.1"/>
    </source>
</evidence>
<dbReference type="Gene3D" id="3.40.50.300">
    <property type="entry name" value="P-loop containing nucleotide triphosphate hydrolases"/>
    <property type="match status" value="2"/>
</dbReference>
<sequence>MLSSRGSSLPAPRVPSARELRAAQLLEEVDGVRRVAPRRGWNAADAGRAASLPRAEVFRADTARASGLYPFLHAGGLPPVGAYIGWNTLTQTAFSAHPSVWVSEGIVTNPNVVITGVPGSGKSATVKALCFRLMAFGHKTLVAGDVKGEYRTLCEHLGVAPVRLGPGLPGRLNPLDAGPLGEHLDLIRDRAALKARLAEIHRRRLTLLKALLELQLRRTLLSQEEEGLDVAVRQVTGELSGSGSTRLAQPTLPQVHAVLKDPTDDMAHELRVRADDVQTAREQLVSLRSALGSMISGHLGGLFDQQTSIGLDWNAPVQSVDVSALKGSQDETVAMALTCVSSWAQSAIDRTDGPPRVVIRDEVWRQLRAGGATMLKKVDADLRLSRGEGFIQVLCSHRLADFEAVGPADSEAAAIGRELIASCDTRIQLAQALNNANEPLRITREAIGLTDAECELISGWGAGERGRALWKVGRTGGSHAVQLVLSETEKRLFETDEKMSL</sequence>
<evidence type="ECO:0000313" key="2">
    <source>
        <dbReference type="Proteomes" id="UP000466345"/>
    </source>
</evidence>
<dbReference type="EMBL" id="WEGJ01000029">
    <property type="protein sequence ID" value="MQY15139.1"/>
    <property type="molecule type" value="Genomic_DNA"/>
</dbReference>
<proteinExistence type="predicted"/>
<dbReference type="SUPFAM" id="SSF52540">
    <property type="entry name" value="P-loop containing nucleoside triphosphate hydrolases"/>
    <property type="match status" value="1"/>
</dbReference>